<dbReference type="SUPFAM" id="SSF55186">
    <property type="entry name" value="ThrRS/AlaRS common domain"/>
    <property type="match status" value="1"/>
</dbReference>
<evidence type="ECO:0000259" key="4">
    <source>
        <dbReference type="PROSITE" id="PS50860"/>
    </source>
</evidence>
<accession>A0A9P8Y2R0</accession>
<dbReference type="Proteomes" id="UP000756346">
    <property type="component" value="Unassembled WGS sequence"/>
</dbReference>
<dbReference type="Gene3D" id="2.40.30.130">
    <property type="match status" value="1"/>
</dbReference>
<keyword evidence="6" id="KW-1185">Reference proteome</keyword>
<keyword evidence="5" id="KW-0436">Ligase</keyword>
<reference evidence="5" key="1">
    <citation type="journal article" date="2021" name="Nat. Commun.">
        <title>Genetic determinants of endophytism in the Arabidopsis root mycobiome.</title>
        <authorList>
            <person name="Mesny F."/>
            <person name="Miyauchi S."/>
            <person name="Thiergart T."/>
            <person name="Pickel B."/>
            <person name="Atanasova L."/>
            <person name="Karlsson M."/>
            <person name="Huettel B."/>
            <person name="Barry K.W."/>
            <person name="Haridas S."/>
            <person name="Chen C."/>
            <person name="Bauer D."/>
            <person name="Andreopoulos W."/>
            <person name="Pangilinan J."/>
            <person name="LaButti K."/>
            <person name="Riley R."/>
            <person name="Lipzen A."/>
            <person name="Clum A."/>
            <person name="Drula E."/>
            <person name="Henrissat B."/>
            <person name="Kohler A."/>
            <person name="Grigoriev I.V."/>
            <person name="Martin F.M."/>
            <person name="Hacquard S."/>
        </authorList>
    </citation>
    <scope>NUCLEOTIDE SEQUENCE</scope>
    <source>
        <strain evidence="5">MPI-CAGE-CH-0230</strain>
    </source>
</reference>
<dbReference type="GO" id="GO:0003676">
    <property type="term" value="F:nucleic acid binding"/>
    <property type="evidence" value="ECO:0007669"/>
    <property type="project" value="InterPro"/>
</dbReference>
<dbReference type="GeneID" id="70183962"/>
<dbReference type="PANTHER" id="PTHR43462">
    <property type="entry name" value="ALANYL-TRNA EDITING PROTEIN"/>
    <property type="match status" value="1"/>
</dbReference>
<dbReference type="Pfam" id="PF07973">
    <property type="entry name" value="tRNA_SAD"/>
    <property type="match status" value="1"/>
</dbReference>
<evidence type="ECO:0000313" key="6">
    <source>
        <dbReference type="Proteomes" id="UP000756346"/>
    </source>
</evidence>
<dbReference type="Gene3D" id="3.30.980.10">
    <property type="entry name" value="Threonyl-trna Synthetase, Chain A, domain 2"/>
    <property type="match status" value="1"/>
</dbReference>
<dbReference type="PANTHER" id="PTHR43462:SF2">
    <property type="entry name" value="THREONYL AND ALANYL TRNA SYNTHETASE SECOND ADDITIONAL DOMAIN-CONTAINING PROTEIN"/>
    <property type="match status" value="1"/>
</dbReference>
<comment type="caution">
    <text evidence="5">The sequence shown here is derived from an EMBL/GenBank/DDBJ whole genome shotgun (WGS) entry which is preliminary data.</text>
</comment>
<evidence type="ECO:0000256" key="2">
    <source>
        <dbReference type="ARBA" id="ARBA00004496"/>
    </source>
</evidence>
<dbReference type="GO" id="GO:0004813">
    <property type="term" value="F:alanine-tRNA ligase activity"/>
    <property type="evidence" value="ECO:0007669"/>
    <property type="project" value="InterPro"/>
</dbReference>
<dbReference type="FunFam" id="3.30.980.10:FF:000008">
    <property type="entry name" value="Similar to alanyl-tRNA synthetase"/>
    <property type="match status" value="1"/>
</dbReference>
<dbReference type="GO" id="GO:0006419">
    <property type="term" value="P:alanyl-tRNA aminoacylation"/>
    <property type="evidence" value="ECO:0007669"/>
    <property type="project" value="InterPro"/>
</dbReference>
<dbReference type="InterPro" id="IPR018163">
    <property type="entry name" value="Thr/Ala-tRNA-synth_IIc_edit"/>
</dbReference>
<evidence type="ECO:0000313" key="5">
    <source>
        <dbReference type="EMBL" id="KAH7027389.1"/>
    </source>
</evidence>
<protein>
    <submittedName>
        <fullName evidence="5">Threonyl/alanyl tRNA synthetase</fullName>
    </submittedName>
</protein>
<dbReference type="OrthoDB" id="288942at2759"/>
<comment type="cofactor">
    <cofactor evidence="1">
        <name>Zn(2+)</name>
        <dbReference type="ChEBI" id="CHEBI:29105"/>
    </cofactor>
</comment>
<dbReference type="AlphaFoldDB" id="A0A9P8Y2R0"/>
<dbReference type="PROSITE" id="PS50860">
    <property type="entry name" value="AA_TRNA_LIGASE_II_ALA"/>
    <property type="match status" value="1"/>
</dbReference>
<dbReference type="SUPFAM" id="SSF50447">
    <property type="entry name" value="Translation proteins"/>
    <property type="match status" value="1"/>
</dbReference>
<dbReference type="InterPro" id="IPR018164">
    <property type="entry name" value="Ala-tRNA-synth_IIc_N"/>
</dbReference>
<dbReference type="GO" id="GO:0005524">
    <property type="term" value="F:ATP binding"/>
    <property type="evidence" value="ECO:0007669"/>
    <property type="project" value="InterPro"/>
</dbReference>
<feature type="domain" description="Alanyl-transfer RNA synthetases family profile" evidence="4">
    <location>
        <begin position="1"/>
        <end position="248"/>
    </location>
</feature>
<sequence length="273" mass="29721">MAAVQRTIQVFQRNAKLHSLTTAVLAVRPFASLQDADKALYKAAQEGDEVVVTEETIFHPQGGGQPSDEGTIKSEDGSSQFDVKLVRMSATAEGEVLHFGRFGGAGAHFKAGDSVTQTIDSEKRLLYSRYHTAGHVLGSAVRHCAQDSVPGFDELNADHAPGMAACNFAGVLEGKWKETFQAKLDEYIEKDMPVEIEWWDEGDFKSHGLERLIPDRKALGMTDTEKFRIVTIVGAESYPCGGTHVESTKLCGKTTVRKIGRSKGTSRVSYALA</sequence>
<name>A0A9P8Y2R0_9PEZI</name>
<dbReference type="InterPro" id="IPR012947">
    <property type="entry name" value="tRNA_SAD"/>
</dbReference>
<comment type="similarity">
    <text evidence="3">Belongs to the class-II aminoacyl-tRNA synthetase family. Alax-L subfamily.</text>
</comment>
<keyword evidence="5" id="KW-0030">Aminoacyl-tRNA synthetase</keyword>
<dbReference type="InterPro" id="IPR051335">
    <property type="entry name" value="Alanyl-tRNA_Editing_Enzymes"/>
</dbReference>
<evidence type="ECO:0000256" key="1">
    <source>
        <dbReference type="ARBA" id="ARBA00001947"/>
    </source>
</evidence>
<dbReference type="EMBL" id="JAGTJQ010000007">
    <property type="protein sequence ID" value="KAH7027389.1"/>
    <property type="molecule type" value="Genomic_DNA"/>
</dbReference>
<dbReference type="InterPro" id="IPR018165">
    <property type="entry name" value="Ala-tRNA-synth_IIc_core"/>
</dbReference>
<comment type="subcellular location">
    <subcellularLocation>
        <location evidence="2">Cytoplasm</location>
    </subcellularLocation>
</comment>
<organism evidence="5 6">
    <name type="scientific">Microdochium trichocladiopsis</name>
    <dbReference type="NCBI Taxonomy" id="1682393"/>
    <lineage>
        <taxon>Eukaryota</taxon>
        <taxon>Fungi</taxon>
        <taxon>Dikarya</taxon>
        <taxon>Ascomycota</taxon>
        <taxon>Pezizomycotina</taxon>
        <taxon>Sordariomycetes</taxon>
        <taxon>Xylariomycetidae</taxon>
        <taxon>Xylariales</taxon>
        <taxon>Microdochiaceae</taxon>
        <taxon>Microdochium</taxon>
    </lineage>
</organism>
<dbReference type="GO" id="GO:0005737">
    <property type="term" value="C:cytoplasm"/>
    <property type="evidence" value="ECO:0007669"/>
    <property type="project" value="UniProtKB-SubCell"/>
</dbReference>
<dbReference type="RefSeq" id="XP_046010188.1">
    <property type="nucleotide sequence ID" value="XM_046154416.1"/>
</dbReference>
<dbReference type="SMART" id="SM00863">
    <property type="entry name" value="tRNA_SAD"/>
    <property type="match status" value="1"/>
</dbReference>
<proteinExistence type="inferred from homology"/>
<evidence type="ECO:0000256" key="3">
    <source>
        <dbReference type="ARBA" id="ARBA00008429"/>
    </source>
</evidence>
<dbReference type="InterPro" id="IPR009000">
    <property type="entry name" value="Transl_B-barrel_sf"/>
</dbReference>
<dbReference type="Pfam" id="PF01411">
    <property type="entry name" value="tRNA-synt_2c"/>
    <property type="match status" value="1"/>
</dbReference>
<gene>
    <name evidence="5" type="ORF">B0I36DRAFT_327003</name>
</gene>